<proteinExistence type="predicted"/>
<feature type="signal peptide" evidence="1">
    <location>
        <begin position="1"/>
        <end position="25"/>
    </location>
</feature>
<evidence type="ECO:0000313" key="3">
    <source>
        <dbReference type="Proteomes" id="UP001056201"/>
    </source>
</evidence>
<accession>A0ABY4S3K9</accession>
<name>A0ABY4S3K9_AQUTE</name>
<reference evidence="2" key="1">
    <citation type="submission" date="2022-05" db="EMBL/GenBank/DDBJ databases">
        <title>An RpoN-dependent PEP-CTERM gene is involved in floc formation of an Aquincola tertiaricarbonis strain.</title>
        <authorList>
            <person name="Qiu D."/>
            <person name="Xia M."/>
        </authorList>
    </citation>
    <scope>NUCLEOTIDE SEQUENCE</scope>
    <source>
        <strain evidence="2">RN12</strain>
    </source>
</reference>
<dbReference type="EMBL" id="CP097635">
    <property type="protein sequence ID" value="URI06447.1"/>
    <property type="molecule type" value="Genomic_DNA"/>
</dbReference>
<dbReference type="Proteomes" id="UP001056201">
    <property type="component" value="Chromosome 1"/>
</dbReference>
<keyword evidence="3" id="KW-1185">Reference proteome</keyword>
<evidence type="ECO:0000313" key="2">
    <source>
        <dbReference type="EMBL" id="URI06447.1"/>
    </source>
</evidence>
<gene>
    <name evidence="2" type="ORF">MW290_11055</name>
</gene>
<sequence length="175" mass="19475">MLLSRCFARWALAAGAGLVMQAGIAAPAQVSVTLVQPAQFTDAGYSHRTATPAELERLQQALQGALQPLAERRLPAGDQLQVEVLDVDLAGELQMLRWPTGGELRVMREITWPRITLRYRLLHEGREVSSGEQRLSDLNYLAGRPPGGDSERYDPERRLMQRWFEQTFGPASAAH</sequence>
<dbReference type="RefSeq" id="WP_250194710.1">
    <property type="nucleotide sequence ID" value="NZ_CP097635.1"/>
</dbReference>
<dbReference type="InterPro" id="IPR021557">
    <property type="entry name" value="DUF3016"/>
</dbReference>
<feature type="chain" id="PRO_5045071144" evidence="1">
    <location>
        <begin position="26"/>
        <end position="175"/>
    </location>
</feature>
<protein>
    <submittedName>
        <fullName evidence="2">DUF3016 domain-containing protein</fullName>
    </submittedName>
</protein>
<dbReference type="Pfam" id="PF11454">
    <property type="entry name" value="DUF3016"/>
    <property type="match status" value="1"/>
</dbReference>
<keyword evidence="1" id="KW-0732">Signal</keyword>
<evidence type="ECO:0000256" key="1">
    <source>
        <dbReference type="SAM" id="SignalP"/>
    </source>
</evidence>
<organism evidence="2 3">
    <name type="scientific">Aquincola tertiaricarbonis</name>
    <dbReference type="NCBI Taxonomy" id="391953"/>
    <lineage>
        <taxon>Bacteria</taxon>
        <taxon>Pseudomonadati</taxon>
        <taxon>Pseudomonadota</taxon>
        <taxon>Betaproteobacteria</taxon>
        <taxon>Burkholderiales</taxon>
        <taxon>Sphaerotilaceae</taxon>
        <taxon>Aquincola</taxon>
    </lineage>
</organism>